<proteinExistence type="inferred from homology"/>
<organism evidence="8 9">
    <name type="scientific">Pandoraea soli</name>
    <dbReference type="NCBI Taxonomy" id="2508293"/>
    <lineage>
        <taxon>Bacteria</taxon>
        <taxon>Pseudomonadati</taxon>
        <taxon>Pseudomonadota</taxon>
        <taxon>Betaproteobacteria</taxon>
        <taxon>Burkholderiales</taxon>
        <taxon>Burkholderiaceae</taxon>
        <taxon>Pandoraea</taxon>
    </lineage>
</organism>
<evidence type="ECO:0000256" key="4">
    <source>
        <dbReference type="SAM" id="MobiDB-lite"/>
    </source>
</evidence>
<feature type="compositionally biased region" description="Basic residues" evidence="4">
    <location>
        <begin position="657"/>
        <end position="669"/>
    </location>
</feature>
<reference evidence="8 9" key="1">
    <citation type="submission" date="2019-08" db="EMBL/GenBank/DDBJ databases">
        <authorList>
            <person name="Peeters C."/>
        </authorList>
    </citation>
    <scope>NUCLEOTIDE SEQUENCE [LARGE SCALE GENOMIC DNA]</scope>
    <source>
        <strain evidence="8 9">LMG 31014</strain>
    </source>
</reference>
<dbReference type="PANTHER" id="PTHR43531">
    <property type="entry name" value="PROTEIN ICFG"/>
    <property type="match status" value="1"/>
</dbReference>
<dbReference type="Pfam" id="PF08376">
    <property type="entry name" value="NIT"/>
    <property type="match status" value="1"/>
</dbReference>
<dbReference type="InterPro" id="IPR003660">
    <property type="entry name" value="HAMP_dom"/>
</dbReference>
<evidence type="ECO:0000259" key="7">
    <source>
        <dbReference type="PROSITE" id="PS50885"/>
    </source>
</evidence>
<sequence length="669" mass="71148">MKLLISFIDRLPIARKLLLLGILILPTIGVPTYLQVKSSLNAVSADSVEKAGLESARALLSLIQLTLQHRAQAATLLGGNNTVAASREATRAAMDQAIARIDQDLKARTRRPDIMRAWQSAVANWREIAAAVDARKLSDKESTMRHTEIIEQYLSLLDLLLDDSGLALDPEVGTHYLVRAALVSLPKATATLSLTRSRGAGILARGEASPTERAMLASLANAASDQADDLRKAFDKAFHAEPELSAALADELDRANTSIRAALDLATREIVSADAIHYAAIDYIKTFTGALDPLFALEARALDSLKAQLDLRSNRVHRAMLVQVGLLGMMLLIAIALSSIVVRRITGPLRNALALANRVADGDLTSHIEVATTDETGQLMQALKAMNSSLASMVARIRTGAETISTGSAQIAAGNADLSSRTEEQAASLEESAASMRQLTSTVRHNTESARQGNTLAAHASEIAARGGEVVGRVVHTMRDISNSSTKVANITATIESIAFQTNILALNAAVEAARAGEQGRGFAVVANEVRNLAQRAATAAKEIKDLINESVDHVSAGAEHVDEAGRTINEVVSAVRRVADLMGEIAAASDEQHKGIEQVNSAVVQMDQVTQQNAALVEQATAATQSMSEQAALLKRAVDVFKVSDGRMPAYLSSPSHHRANASSMRKA</sequence>
<comment type="similarity">
    <text evidence="2">Belongs to the methyl-accepting chemotaxis (MCP) protein family.</text>
</comment>
<feature type="domain" description="Methyl-accepting transducer" evidence="6">
    <location>
        <begin position="400"/>
        <end position="629"/>
    </location>
</feature>
<dbReference type="CDD" id="cd06225">
    <property type="entry name" value="HAMP"/>
    <property type="match status" value="1"/>
</dbReference>
<dbReference type="Proteomes" id="UP000405357">
    <property type="component" value="Unassembled WGS sequence"/>
</dbReference>
<dbReference type="RefSeq" id="WP_150552223.1">
    <property type="nucleotide sequence ID" value="NZ_CABPSG010000007.1"/>
</dbReference>
<keyword evidence="5" id="KW-0812">Transmembrane</keyword>
<dbReference type="InterPro" id="IPR004089">
    <property type="entry name" value="MCPsignal_dom"/>
</dbReference>
<keyword evidence="9" id="KW-1185">Reference proteome</keyword>
<dbReference type="PROSITE" id="PS50885">
    <property type="entry name" value="HAMP"/>
    <property type="match status" value="1"/>
</dbReference>
<dbReference type="Pfam" id="PF00015">
    <property type="entry name" value="MCPsignal"/>
    <property type="match status" value="1"/>
</dbReference>
<keyword evidence="3" id="KW-0807">Transducer</keyword>
<dbReference type="PROSITE" id="PS50111">
    <property type="entry name" value="CHEMOTAXIS_TRANSDUC_2"/>
    <property type="match status" value="1"/>
</dbReference>
<gene>
    <name evidence="8" type="primary">tsr_4</name>
    <name evidence="8" type="ORF">PSO31014_02907</name>
</gene>
<dbReference type="SUPFAM" id="SSF58104">
    <property type="entry name" value="Methyl-accepting chemotaxis protein (MCP) signaling domain"/>
    <property type="match status" value="1"/>
</dbReference>
<dbReference type="SMART" id="SM00304">
    <property type="entry name" value="HAMP"/>
    <property type="match status" value="1"/>
</dbReference>
<evidence type="ECO:0000259" key="6">
    <source>
        <dbReference type="PROSITE" id="PS50111"/>
    </source>
</evidence>
<evidence type="ECO:0000256" key="1">
    <source>
        <dbReference type="ARBA" id="ARBA00022481"/>
    </source>
</evidence>
<dbReference type="Pfam" id="PF00672">
    <property type="entry name" value="HAMP"/>
    <property type="match status" value="1"/>
</dbReference>
<accession>A0ABY6W2Z0</accession>
<comment type="caution">
    <text evidence="8">The sequence shown here is derived from an EMBL/GenBank/DDBJ whole genome shotgun (WGS) entry which is preliminary data.</text>
</comment>
<dbReference type="CDD" id="cd11386">
    <property type="entry name" value="MCP_signal"/>
    <property type="match status" value="1"/>
</dbReference>
<protein>
    <submittedName>
        <fullName evidence="8">Methyl-accepting chemotaxis protein I</fullName>
    </submittedName>
</protein>
<dbReference type="PANTHER" id="PTHR43531:SF14">
    <property type="entry name" value="METHYL-ACCEPTING CHEMOTAXIS PROTEIN I-RELATED"/>
    <property type="match status" value="1"/>
</dbReference>
<feature type="transmembrane region" description="Helical" evidence="5">
    <location>
        <begin position="320"/>
        <end position="342"/>
    </location>
</feature>
<name>A0ABY6W2Z0_9BURK</name>
<evidence type="ECO:0000313" key="8">
    <source>
        <dbReference type="EMBL" id="VVE16749.1"/>
    </source>
</evidence>
<evidence type="ECO:0000256" key="2">
    <source>
        <dbReference type="ARBA" id="ARBA00029447"/>
    </source>
</evidence>
<keyword evidence="5" id="KW-0472">Membrane</keyword>
<dbReference type="InterPro" id="IPR013587">
    <property type="entry name" value="Nitrate/nitrite_sensing"/>
</dbReference>
<feature type="domain" description="HAMP" evidence="7">
    <location>
        <begin position="343"/>
        <end position="395"/>
    </location>
</feature>
<keyword evidence="1" id="KW-0488">Methylation</keyword>
<dbReference type="Gene3D" id="1.10.287.950">
    <property type="entry name" value="Methyl-accepting chemotaxis protein"/>
    <property type="match status" value="1"/>
</dbReference>
<dbReference type="EMBL" id="CABPSG010000007">
    <property type="protein sequence ID" value="VVE16749.1"/>
    <property type="molecule type" value="Genomic_DNA"/>
</dbReference>
<evidence type="ECO:0000256" key="3">
    <source>
        <dbReference type="PROSITE-ProRule" id="PRU00284"/>
    </source>
</evidence>
<feature type="region of interest" description="Disordered" evidence="4">
    <location>
        <begin position="650"/>
        <end position="669"/>
    </location>
</feature>
<keyword evidence="5" id="KW-1133">Transmembrane helix</keyword>
<evidence type="ECO:0000256" key="5">
    <source>
        <dbReference type="SAM" id="Phobius"/>
    </source>
</evidence>
<evidence type="ECO:0000313" key="9">
    <source>
        <dbReference type="Proteomes" id="UP000405357"/>
    </source>
</evidence>
<dbReference type="InterPro" id="IPR051310">
    <property type="entry name" value="MCP_chemotaxis"/>
</dbReference>
<dbReference type="SMART" id="SM00283">
    <property type="entry name" value="MA"/>
    <property type="match status" value="1"/>
</dbReference>